<proteinExistence type="predicted"/>
<name>T0YDK2_9ZZZZ</name>
<dbReference type="PANTHER" id="PTHR42957:SF1">
    <property type="entry name" value="HELICASE MJ1565-RELATED"/>
    <property type="match status" value="1"/>
</dbReference>
<gene>
    <name evidence="1" type="ORF">B1B_18229</name>
</gene>
<sequence length="164" mass="17662">TILNLRGVAPDVQELIVTRVATSFFDQRKRGKIPPLFLVLEEAHNFCPQQGQALSSRILKTIASEGRKFGLGLCVVSQRPARVDKSVLSQCAAQLILQVTNPLDVRAIAQSIEGLTDGMTEIIQGLPIGTCLVTGGGFTTPLFCEVRPRASRHGGESIKIVPNS</sequence>
<protein>
    <recommendedName>
        <fullName evidence="2">ATP-binding protein</fullName>
    </recommendedName>
</protein>
<dbReference type="Gene3D" id="3.40.50.300">
    <property type="entry name" value="P-loop containing nucleotide triphosphate hydrolases"/>
    <property type="match status" value="1"/>
</dbReference>
<dbReference type="InterPro" id="IPR008571">
    <property type="entry name" value="HerA-like"/>
</dbReference>
<dbReference type="SUPFAM" id="SSF52540">
    <property type="entry name" value="P-loop containing nucleoside triphosphate hydrolases"/>
    <property type="match status" value="1"/>
</dbReference>
<dbReference type="PANTHER" id="PTHR42957">
    <property type="entry name" value="HELICASE MJ1565-RELATED"/>
    <property type="match status" value="1"/>
</dbReference>
<reference evidence="1" key="2">
    <citation type="journal article" date="2014" name="ISME J.">
        <title>Microbial stratification in low pH oxic and suboxic macroscopic growths along an acid mine drainage.</title>
        <authorList>
            <person name="Mendez-Garcia C."/>
            <person name="Mesa V."/>
            <person name="Sprenger R.R."/>
            <person name="Richter M."/>
            <person name="Diez M.S."/>
            <person name="Solano J."/>
            <person name="Bargiela R."/>
            <person name="Golyshina O.V."/>
            <person name="Manteca A."/>
            <person name="Ramos J.L."/>
            <person name="Gallego J.R."/>
            <person name="Llorente I."/>
            <person name="Martins Dos Santos V.A."/>
            <person name="Jensen O.N."/>
            <person name="Pelaez A.I."/>
            <person name="Sanchez J."/>
            <person name="Ferrer M."/>
        </authorList>
    </citation>
    <scope>NUCLEOTIDE SEQUENCE</scope>
</reference>
<dbReference type="AlphaFoldDB" id="T0YDK2"/>
<feature type="non-terminal residue" evidence="1">
    <location>
        <position position="1"/>
    </location>
</feature>
<organism evidence="1">
    <name type="scientific">mine drainage metagenome</name>
    <dbReference type="NCBI Taxonomy" id="410659"/>
    <lineage>
        <taxon>unclassified sequences</taxon>
        <taxon>metagenomes</taxon>
        <taxon>ecological metagenomes</taxon>
    </lineage>
</organism>
<accession>T0YDK2</accession>
<evidence type="ECO:0000313" key="1">
    <source>
        <dbReference type="EMBL" id="EQD31218.1"/>
    </source>
</evidence>
<evidence type="ECO:0008006" key="2">
    <source>
        <dbReference type="Google" id="ProtNLM"/>
    </source>
</evidence>
<dbReference type="EMBL" id="AUZY01012194">
    <property type="protein sequence ID" value="EQD31218.1"/>
    <property type="molecule type" value="Genomic_DNA"/>
</dbReference>
<dbReference type="InterPro" id="IPR027417">
    <property type="entry name" value="P-loop_NTPase"/>
</dbReference>
<reference evidence="1" key="1">
    <citation type="submission" date="2013-08" db="EMBL/GenBank/DDBJ databases">
        <authorList>
            <person name="Mendez C."/>
            <person name="Richter M."/>
            <person name="Ferrer M."/>
            <person name="Sanchez J."/>
        </authorList>
    </citation>
    <scope>NUCLEOTIDE SEQUENCE</scope>
</reference>
<comment type="caution">
    <text evidence="1">The sequence shown here is derived from an EMBL/GenBank/DDBJ whole genome shotgun (WGS) entry which is preliminary data.</text>
</comment>